<dbReference type="Gene3D" id="3.50.50.60">
    <property type="entry name" value="FAD/NAD(P)-binding domain"/>
    <property type="match status" value="1"/>
</dbReference>
<dbReference type="EMBL" id="JAAXOO010000008">
    <property type="protein sequence ID" value="NKY37286.1"/>
    <property type="molecule type" value="Genomic_DNA"/>
</dbReference>
<keyword evidence="4" id="KW-1185">Reference proteome</keyword>
<evidence type="ECO:0000313" key="4">
    <source>
        <dbReference type="Proteomes" id="UP000565715"/>
    </source>
</evidence>
<sequence>MSLSHAVVLGASVAGLLSAAALSKNFATVTIVERDQLPDAAVTRRGVPQGNQVHQLMPAGLTRIDELLPGFSAALLEQGCERYEIDRDVAVLYPRGWAARVAGGMEVIGFLRPTFEWVLRRRVLALPNVRTVHGIATGLLAGTDGTTITGAKVTGVDGGKLDADLVVDATGRGSKAPNWLSELGYTPPAEQLVRPYLGYTTMVVRFPEGALPEGFRGIAATPNPAHLKGGAILPCGNGQHVVAAMGMSKNYPPAGYPELLDYLDEAPSPLLGRAVRAAELIVEPDTYRMPGNQRRLWEQLDRRPEGFVVIGDAVAAFNPIYGQGMTIAAIGASVLAQVVASADGSVTGIAEKFAAELAPWTDYAFAMAANTDSFFPGAEFVNYTPPDPEAVAGEAFAVAAATTDPAVAQAMRRAAYYMDPSGMQSPVVQQAIAEWASTGRQPDPSLTDPNQPPAAIHDVG</sequence>
<organism evidence="3 4">
    <name type="scientific">Nocardia speluncae</name>
    <dbReference type="NCBI Taxonomy" id="419477"/>
    <lineage>
        <taxon>Bacteria</taxon>
        <taxon>Bacillati</taxon>
        <taxon>Actinomycetota</taxon>
        <taxon>Actinomycetes</taxon>
        <taxon>Mycobacteriales</taxon>
        <taxon>Nocardiaceae</taxon>
        <taxon>Nocardia</taxon>
    </lineage>
</organism>
<dbReference type="RefSeq" id="WP_068040815.1">
    <property type="nucleotide sequence ID" value="NZ_JAAXOO010000008.1"/>
</dbReference>
<feature type="signal peptide" evidence="2">
    <location>
        <begin position="1"/>
        <end position="19"/>
    </location>
</feature>
<gene>
    <name evidence="3" type="ORF">HGA13_30075</name>
</gene>
<dbReference type="SUPFAM" id="SSF51905">
    <property type="entry name" value="FAD/NAD(P)-binding domain"/>
    <property type="match status" value="1"/>
</dbReference>
<dbReference type="PANTHER" id="PTHR43422:SF3">
    <property type="entry name" value="THIAMINE THIAZOLE SYNTHASE"/>
    <property type="match status" value="1"/>
</dbReference>
<dbReference type="PANTHER" id="PTHR43422">
    <property type="entry name" value="THIAMINE THIAZOLE SYNTHASE"/>
    <property type="match status" value="1"/>
</dbReference>
<protein>
    <submittedName>
        <fullName evidence="3">FAD-dependent monooxygenase</fullName>
    </submittedName>
</protein>
<feature type="chain" id="PRO_5039610082" evidence="2">
    <location>
        <begin position="20"/>
        <end position="460"/>
    </location>
</feature>
<accession>A0A846XRB7</accession>
<comment type="caution">
    <text evidence="3">The sequence shown here is derived from an EMBL/GenBank/DDBJ whole genome shotgun (WGS) entry which is preliminary data.</text>
</comment>
<dbReference type="Proteomes" id="UP000565715">
    <property type="component" value="Unassembled WGS sequence"/>
</dbReference>
<feature type="region of interest" description="Disordered" evidence="1">
    <location>
        <begin position="439"/>
        <end position="460"/>
    </location>
</feature>
<reference evidence="3 4" key="1">
    <citation type="submission" date="2020-04" db="EMBL/GenBank/DDBJ databases">
        <title>MicrobeNet Type strains.</title>
        <authorList>
            <person name="Nicholson A.C."/>
        </authorList>
    </citation>
    <scope>NUCLEOTIDE SEQUENCE [LARGE SCALE GENOMIC DNA]</scope>
    <source>
        <strain evidence="3 4">DSM 45078</strain>
    </source>
</reference>
<name>A0A846XRB7_9NOCA</name>
<dbReference type="InterPro" id="IPR036188">
    <property type="entry name" value="FAD/NAD-bd_sf"/>
</dbReference>
<keyword evidence="3" id="KW-0560">Oxidoreductase</keyword>
<keyword evidence="3" id="KW-0503">Monooxygenase</keyword>
<proteinExistence type="predicted"/>
<evidence type="ECO:0000256" key="2">
    <source>
        <dbReference type="SAM" id="SignalP"/>
    </source>
</evidence>
<evidence type="ECO:0000256" key="1">
    <source>
        <dbReference type="SAM" id="MobiDB-lite"/>
    </source>
</evidence>
<evidence type="ECO:0000313" key="3">
    <source>
        <dbReference type="EMBL" id="NKY37286.1"/>
    </source>
</evidence>
<keyword evidence="2" id="KW-0732">Signal</keyword>
<dbReference type="AlphaFoldDB" id="A0A846XRB7"/>
<dbReference type="GO" id="GO:0004497">
    <property type="term" value="F:monooxygenase activity"/>
    <property type="evidence" value="ECO:0007669"/>
    <property type="project" value="UniProtKB-KW"/>
</dbReference>